<comment type="subcellular location">
    <subcellularLocation>
        <location evidence="1">Cytoplasm</location>
    </subcellularLocation>
</comment>
<keyword evidence="12" id="KW-1185">Reference proteome</keyword>
<evidence type="ECO:0000313" key="12">
    <source>
        <dbReference type="Proteomes" id="UP000468901"/>
    </source>
</evidence>
<name>A0A6N6VN92_9HYPH</name>
<dbReference type="GO" id="GO:0016740">
    <property type="term" value="F:transferase activity"/>
    <property type="evidence" value="ECO:0007669"/>
    <property type="project" value="UniProtKB-KW"/>
</dbReference>
<proteinExistence type="inferred from homology"/>
<keyword evidence="8" id="KW-0067">ATP-binding</keyword>
<dbReference type="InterPro" id="IPR003442">
    <property type="entry name" value="T6A_TsaE"/>
</dbReference>
<keyword evidence="9" id="KW-0460">Magnesium</keyword>
<dbReference type="GO" id="GO:0046872">
    <property type="term" value="F:metal ion binding"/>
    <property type="evidence" value="ECO:0007669"/>
    <property type="project" value="UniProtKB-KW"/>
</dbReference>
<comment type="similarity">
    <text evidence="2">Belongs to the TsaE family.</text>
</comment>
<dbReference type="PANTHER" id="PTHR33540:SF2">
    <property type="entry name" value="TRNA THREONYLCARBAMOYLADENOSINE BIOSYNTHESIS PROTEIN TSAE"/>
    <property type="match status" value="1"/>
</dbReference>
<comment type="caution">
    <text evidence="11">The sequence shown here is derived from an EMBL/GenBank/DDBJ whole genome shotgun (WGS) entry which is preliminary data.</text>
</comment>
<keyword evidence="6" id="KW-0479">Metal-binding</keyword>
<dbReference type="SUPFAM" id="SSF52540">
    <property type="entry name" value="P-loop containing nucleoside triphosphate hydrolases"/>
    <property type="match status" value="1"/>
</dbReference>
<dbReference type="Gene3D" id="3.40.50.300">
    <property type="entry name" value="P-loop containing nucleotide triphosphate hydrolases"/>
    <property type="match status" value="1"/>
</dbReference>
<dbReference type="InterPro" id="IPR027417">
    <property type="entry name" value="P-loop_NTPase"/>
</dbReference>
<gene>
    <name evidence="11" type="primary">tsaE</name>
    <name evidence="11" type="ORF">F2P47_00735</name>
</gene>
<reference evidence="11 12" key="1">
    <citation type="submission" date="2019-09" db="EMBL/GenBank/DDBJ databases">
        <title>Parvibaculum sedimenti sp. nov., isolated from sediment.</title>
        <authorList>
            <person name="Wang Y."/>
        </authorList>
    </citation>
    <scope>NUCLEOTIDE SEQUENCE [LARGE SCALE GENOMIC DNA]</scope>
    <source>
        <strain evidence="11 12">HXT-9</strain>
    </source>
</reference>
<keyword evidence="4" id="KW-0963">Cytoplasm</keyword>
<evidence type="ECO:0000256" key="5">
    <source>
        <dbReference type="ARBA" id="ARBA00022694"/>
    </source>
</evidence>
<keyword evidence="5" id="KW-0819">tRNA processing</keyword>
<evidence type="ECO:0000256" key="4">
    <source>
        <dbReference type="ARBA" id="ARBA00022490"/>
    </source>
</evidence>
<keyword evidence="11" id="KW-0808">Transferase</keyword>
<dbReference type="Proteomes" id="UP000468901">
    <property type="component" value="Unassembled WGS sequence"/>
</dbReference>
<keyword evidence="7" id="KW-0547">Nucleotide-binding</keyword>
<dbReference type="Pfam" id="PF02367">
    <property type="entry name" value="TsaE"/>
    <property type="match status" value="1"/>
</dbReference>
<evidence type="ECO:0000256" key="1">
    <source>
        <dbReference type="ARBA" id="ARBA00004496"/>
    </source>
</evidence>
<dbReference type="GO" id="GO:0002949">
    <property type="term" value="P:tRNA threonylcarbamoyladenosine modification"/>
    <property type="evidence" value="ECO:0007669"/>
    <property type="project" value="InterPro"/>
</dbReference>
<protein>
    <recommendedName>
        <fullName evidence="3">tRNA threonylcarbamoyladenosine biosynthesis protein TsaE</fullName>
    </recommendedName>
    <alternativeName>
        <fullName evidence="10">t(6)A37 threonylcarbamoyladenosine biosynthesis protein TsaE</fullName>
    </alternativeName>
</protein>
<evidence type="ECO:0000256" key="7">
    <source>
        <dbReference type="ARBA" id="ARBA00022741"/>
    </source>
</evidence>
<evidence type="ECO:0000256" key="9">
    <source>
        <dbReference type="ARBA" id="ARBA00022842"/>
    </source>
</evidence>
<evidence type="ECO:0000256" key="10">
    <source>
        <dbReference type="ARBA" id="ARBA00032441"/>
    </source>
</evidence>
<dbReference type="NCBIfam" id="TIGR00150">
    <property type="entry name" value="T6A_YjeE"/>
    <property type="match status" value="1"/>
</dbReference>
<dbReference type="EMBL" id="WESC01000001">
    <property type="protein sequence ID" value="KAB7742692.1"/>
    <property type="molecule type" value="Genomic_DNA"/>
</dbReference>
<accession>A0A6N6VN92</accession>
<organism evidence="11 12">
    <name type="scientific">Parvibaculum sedimenti</name>
    <dbReference type="NCBI Taxonomy" id="2608632"/>
    <lineage>
        <taxon>Bacteria</taxon>
        <taxon>Pseudomonadati</taxon>
        <taxon>Pseudomonadota</taxon>
        <taxon>Alphaproteobacteria</taxon>
        <taxon>Hyphomicrobiales</taxon>
        <taxon>Parvibaculaceae</taxon>
        <taxon>Parvibaculum</taxon>
    </lineage>
</organism>
<evidence type="ECO:0000256" key="2">
    <source>
        <dbReference type="ARBA" id="ARBA00007599"/>
    </source>
</evidence>
<dbReference type="GO" id="GO:0005737">
    <property type="term" value="C:cytoplasm"/>
    <property type="evidence" value="ECO:0007669"/>
    <property type="project" value="UniProtKB-SubCell"/>
</dbReference>
<dbReference type="GO" id="GO:0005524">
    <property type="term" value="F:ATP binding"/>
    <property type="evidence" value="ECO:0007669"/>
    <property type="project" value="UniProtKB-KW"/>
</dbReference>
<dbReference type="PANTHER" id="PTHR33540">
    <property type="entry name" value="TRNA THREONYLCARBAMOYLADENOSINE BIOSYNTHESIS PROTEIN TSAE"/>
    <property type="match status" value="1"/>
</dbReference>
<evidence type="ECO:0000313" key="11">
    <source>
        <dbReference type="EMBL" id="KAB7742692.1"/>
    </source>
</evidence>
<evidence type="ECO:0000256" key="8">
    <source>
        <dbReference type="ARBA" id="ARBA00022840"/>
    </source>
</evidence>
<evidence type="ECO:0000256" key="3">
    <source>
        <dbReference type="ARBA" id="ARBA00019010"/>
    </source>
</evidence>
<sequence>MSAPSAENELSIPLPDEAATERLGARLGALLQPGDFVSLSGDLGAGKTALARAAVRARLGDWQEEVPSPTFTLVQTYEAPDLLITHVDLYRLDRPEDAAELGLGDALDEGALLVEWPDRLGRLPQDRLDISIRLVGEGGAREAHLTGHGQWAARLRELHDPLAGLKDE</sequence>
<evidence type="ECO:0000256" key="6">
    <source>
        <dbReference type="ARBA" id="ARBA00022723"/>
    </source>
</evidence>
<dbReference type="AlphaFoldDB" id="A0A6N6VN92"/>